<keyword evidence="3" id="KW-1185">Reference proteome</keyword>
<accession>A0A4Y2U887</accession>
<feature type="compositionally biased region" description="Basic and acidic residues" evidence="1">
    <location>
        <begin position="106"/>
        <end position="118"/>
    </location>
</feature>
<evidence type="ECO:0000313" key="3">
    <source>
        <dbReference type="Proteomes" id="UP000499080"/>
    </source>
</evidence>
<dbReference type="EMBL" id="BGPR01034073">
    <property type="protein sequence ID" value="GBO08264.1"/>
    <property type="molecule type" value="Genomic_DNA"/>
</dbReference>
<dbReference type="AlphaFoldDB" id="A0A4Y2U887"/>
<sequence>MSQIILVLSKPVLDDVSCVNRGFVVLEDTITIGEQSLYHGMDLIGQNVQIILGLNVALQSNHGAHTGTWREGRDSSLCVVLLKNPFNFRNHFLLGYVPQHRTLKLQDTRQDREQHHETSTQTGMTERHHGKKMAPVVPPTIERRRQLIVTATWSV</sequence>
<gene>
    <name evidence="2" type="ORF">AVEN_174174_1</name>
</gene>
<comment type="caution">
    <text evidence="2">The sequence shown here is derived from an EMBL/GenBank/DDBJ whole genome shotgun (WGS) entry which is preliminary data.</text>
</comment>
<feature type="region of interest" description="Disordered" evidence="1">
    <location>
        <begin position="106"/>
        <end position="134"/>
    </location>
</feature>
<dbReference type="Proteomes" id="UP000499080">
    <property type="component" value="Unassembled WGS sequence"/>
</dbReference>
<name>A0A4Y2U887_ARAVE</name>
<reference evidence="2 3" key="1">
    <citation type="journal article" date="2019" name="Sci. Rep.">
        <title>Orb-weaving spider Araneus ventricosus genome elucidates the spidroin gene catalogue.</title>
        <authorList>
            <person name="Kono N."/>
            <person name="Nakamura H."/>
            <person name="Ohtoshi R."/>
            <person name="Moran D.A.P."/>
            <person name="Shinohara A."/>
            <person name="Yoshida Y."/>
            <person name="Fujiwara M."/>
            <person name="Mori M."/>
            <person name="Tomita M."/>
            <person name="Arakawa K."/>
        </authorList>
    </citation>
    <scope>NUCLEOTIDE SEQUENCE [LARGE SCALE GENOMIC DNA]</scope>
</reference>
<protein>
    <submittedName>
        <fullName evidence="2">Uncharacterized protein</fullName>
    </submittedName>
</protein>
<evidence type="ECO:0000313" key="2">
    <source>
        <dbReference type="EMBL" id="GBO08264.1"/>
    </source>
</evidence>
<evidence type="ECO:0000256" key="1">
    <source>
        <dbReference type="SAM" id="MobiDB-lite"/>
    </source>
</evidence>
<organism evidence="2 3">
    <name type="scientific">Araneus ventricosus</name>
    <name type="common">Orbweaver spider</name>
    <name type="synonym">Epeira ventricosa</name>
    <dbReference type="NCBI Taxonomy" id="182803"/>
    <lineage>
        <taxon>Eukaryota</taxon>
        <taxon>Metazoa</taxon>
        <taxon>Ecdysozoa</taxon>
        <taxon>Arthropoda</taxon>
        <taxon>Chelicerata</taxon>
        <taxon>Arachnida</taxon>
        <taxon>Araneae</taxon>
        <taxon>Araneomorphae</taxon>
        <taxon>Entelegynae</taxon>
        <taxon>Araneoidea</taxon>
        <taxon>Araneidae</taxon>
        <taxon>Araneus</taxon>
    </lineage>
</organism>
<proteinExistence type="predicted"/>